<dbReference type="SUPFAM" id="SSF51395">
    <property type="entry name" value="FMN-linked oxidoreductases"/>
    <property type="match status" value="1"/>
</dbReference>
<accession>A0A8J7WAZ2</accession>
<dbReference type="PANTHER" id="PTHR11082:SF36">
    <property type="entry name" value="DUS-LIKE FMN-BINDING DOMAIN-CONTAINING PROTEIN"/>
    <property type="match status" value="1"/>
</dbReference>
<evidence type="ECO:0000313" key="3">
    <source>
        <dbReference type="Proteomes" id="UP000730161"/>
    </source>
</evidence>
<dbReference type="Pfam" id="PF01207">
    <property type="entry name" value="Dus"/>
    <property type="match status" value="1"/>
</dbReference>
<dbReference type="InterPro" id="IPR013785">
    <property type="entry name" value="Aldolase_TIM"/>
</dbReference>
<keyword evidence="3" id="KW-1185">Reference proteome</keyword>
<dbReference type="NCBIfam" id="TIGR03277">
    <property type="entry name" value="methan_mark_9"/>
    <property type="match status" value="1"/>
</dbReference>
<sequence length="377" mass="41699">MMEAYERFELLMNQQIVRTPIALASMAGVVDAAYVLQRAGHVGAAFLGGFSIDEETILASHDLAEAGRTEFFFDNPVEGIRTEVEKLKGSDVVAGVNLRGGKPDAFAALADEIGDTVIYEIDAHCRQKPMIDAGTGEYLLTHHHDLCDIVRALKRMDTCVSVKMRVGLTDERALAKALWKAGADIIHIDLMDSGHQKIRQIRNAVPLQIIANNSMHSYDRVMDQFSHGADLVSLARRADLHTLKGLDAAIRRYADEVGWYNAPKQLCRGGDLRSLTFCCMPVKECPLLPALKGLDMSRDEYLTLKKGATKETVLEGGSHTCFGSLAWCCKSSTPCMFRDMTLQNLGISKVAYMKEKRHLAQKIMEEIFHEGPGEIPC</sequence>
<evidence type="ECO:0000313" key="2">
    <source>
        <dbReference type="EMBL" id="MBR1369408.1"/>
    </source>
</evidence>
<dbReference type="PANTHER" id="PTHR11082">
    <property type="entry name" value="TRNA-DIHYDROURIDINE SYNTHASE"/>
    <property type="match status" value="1"/>
</dbReference>
<dbReference type="Proteomes" id="UP000730161">
    <property type="component" value="Unassembled WGS sequence"/>
</dbReference>
<dbReference type="AlphaFoldDB" id="A0A8J7WAZ2"/>
<protein>
    <submittedName>
        <fullName evidence="2">Methanogenesis marker protein 9</fullName>
    </submittedName>
</protein>
<dbReference type="Gene3D" id="3.20.20.70">
    <property type="entry name" value="Aldolase class I"/>
    <property type="match status" value="1"/>
</dbReference>
<dbReference type="OrthoDB" id="145053at2157"/>
<gene>
    <name evidence="2" type="ORF">RJ53_07845</name>
</gene>
<dbReference type="RefSeq" id="WP_211531115.1">
    <property type="nucleotide sequence ID" value="NZ_JWHL01000012.1"/>
</dbReference>
<dbReference type="EMBL" id="JWHL01000012">
    <property type="protein sequence ID" value="MBR1369408.1"/>
    <property type="molecule type" value="Genomic_DNA"/>
</dbReference>
<organism evidence="2 3">
    <name type="scientific">Methanocalculus chunghsingensis</name>
    <dbReference type="NCBI Taxonomy" id="156457"/>
    <lineage>
        <taxon>Archaea</taxon>
        <taxon>Methanobacteriati</taxon>
        <taxon>Methanobacteriota</taxon>
        <taxon>Stenosarchaea group</taxon>
        <taxon>Methanomicrobia</taxon>
        <taxon>Methanomicrobiales</taxon>
        <taxon>Methanocalculaceae</taxon>
        <taxon>Methanocalculus</taxon>
    </lineage>
</organism>
<proteinExistence type="predicted"/>
<feature type="domain" description="DUS-like FMN-binding" evidence="1">
    <location>
        <begin position="99"/>
        <end position="238"/>
    </location>
</feature>
<evidence type="ECO:0000259" key="1">
    <source>
        <dbReference type="Pfam" id="PF01207"/>
    </source>
</evidence>
<dbReference type="InterPro" id="IPR017671">
    <property type="entry name" value="Methan_mark_9"/>
</dbReference>
<reference evidence="2" key="1">
    <citation type="submission" date="2014-12" db="EMBL/GenBank/DDBJ databases">
        <authorList>
            <person name="Huang H.-H."/>
            <person name="Chen S.-C."/>
            <person name="Lai M.-C."/>
        </authorList>
    </citation>
    <scope>NUCLEOTIDE SEQUENCE</scope>
    <source>
        <strain evidence="2">K1F9705b</strain>
    </source>
</reference>
<comment type="caution">
    <text evidence="2">The sequence shown here is derived from an EMBL/GenBank/DDBJ whole genome shotgun (WGS) entry which is preliminary data.</text>
</comment>
<dbReference type="InterPro" id="IPR035587">
    <property type="entry name" value="DUS-like_FMN-bd"/>
</dbReference>
<name>A0A8J7WAZ2_9EURY</name>